<dbReference type="Gene3D" id="3.30.870.10">
    <property type="entry name" value="Endonuclease Chain A"/>
    <property type="match status" value="1"/>
</dbReference>
<proteinExistence type="predicted"/>
<organism evidence="3 4">
    <name type="scientific">Micromonospora viridifaciens</name>
    <dbReference type="NCBI Taxonomy" id="1881"/>
    <lineage>
        <taxon>Bacteria</taxon>
        <taxon>Bacillati</taxon>
        <taxon>Actinomycetota</taxon>
        <taxon>Actinomycetes</taxon>
        <taxon>Micromonosporales</taxon>
        <taxon>Micromonosporaceae</taxon>
        <taxon>Micromonospora</taxon>
    </lineage>
</organism>
<dbReference type="InterPro" id="IPR036388">
    <property type="entry name" value="WH-like_DNA-bd_sf"/>
</dbReference>
<dbReference type="OrthoDB" id="1493540at2"/>
<accession>A0A1C4WWW1</accession>
<gene>
    <name evidence="3" type="ORF">GA0074695_2826</name>
</gene>
<dbReference type="RefSeq" id="WP_157744440.1">
    <property type="nucleotide sequence ID" value="NZ_LT607411.1"/>
</dbReference>
<dbReference type="PANTHER" id="PTHR34293:SF1">
    <property type="entry name" value="HTH-TYPE TRANSCRIPTIONAL REGULATOR TRMBL2"/>
    <property type="match status" value="1"/>
</dbReference>
<feature type="domain" description="DUF7436" evidence="2">
    <location>
        <begin position="165"/>
        <end position="259"/>
    </location>
</feature>
<evidence type="ECO:0000313" key="4">
    <source>
        <dbReference type="Proteomes" id="UP000198242"/>
    </source>
</evidence>
<dbReference type="EMBL" id="LT607411">
    <property type="protein sequence ID" value="SCF00614.1"/>
    <property type="molecule type" value="Genomic_DNA"/>
</dbReference>
<feature type="domain" description="Transcription regulator TrmB N-terminal" evidence="1">
    <location>
        <begin position="12"/>
        <end position="76"/>
    </location>
</feature>
<name>A0A1C4WWW1_MICVI</name>
<dbReference type="Gene3D" id="1.10.10.10">
    <property type="entry name" value="Winged helix-like DNA-binding domain superfamily/Winged helix DNA-binding domain"/>
    <property type="match status" value="1"/>
</dbReference>
<evidence type="ECO:0000259" key="2">
    <source>
        <dbReference type="Pfam" id="PF24217"/>
    </source>
</evidence>
<evidence type="ECO:0000259" key="1">
    <source>
        <dbReference type="Pfam" id="PF01978"/>
    </source>
</evidence>
<dbReference type="Proteomes" id="UP000198242">
    <property type="component" value="Chromosome I"/>
</dbReference>
<dbReference type="Pfam" id="PF01978">
    <property type="entry name" value="TrmB"/>
    <property type="match status" value="1"/>
</dbReference>
<evidence type="ECO:0000313" key="3">
    <source>
        <dbReference type="EMBL" id="SCF00614.1"/>
    </source>
</evidence>
<reference evidence="4" key="1">
    <citation type="submission" date="2016-06" db="EMBL/GenBank/DDBJ databases">
        <authorList>
            <person name="Varghese N."/>
            <person name="Submissions Spin"/>
        </authorList>
    </citation>
    <scope>NUCLEOTIDE SEQUENCE [LARGE SCALE GENOMIC DNA]</scope>
    <source>
        <strain evidence="4">DSM 43909</strain>
    </source>
</reference>
<dbReference type="InterPro" id="IPR036390">
    <property type="entry name" value="WH_DNA-bd_sf"/>
</dbReference>
<dbReference type="AlphaFoldDB" id="A0A1C4WWW1"/>
<dbReference type="PANTHER" id="PTHR34293">
    <property type="entry name" value="HTH-TYPE TRANSCRIPTIONAL REGULATOR TRMBL2"/>
    <property type="match status" value="1"/>
</dbReference>
<keyword evidence="4" id="KW-1185">Reference proteome</keyword>
<dbReference type="InterPro" id="IPR055859">
    <property type="entry name" value="DUF7436"/>
</dbReference>
<dbReference type="InterPro" id="IPR002831">
    <property type="entry name" value="Tscrpt_reg_TrmB_N"/>
</dbReference>
<dbReference type="SUPFAM" id="SSF46785">
    <property type="entry name" value="Winged helix' DNA-binding domain"/>
    <property type="match status" value="1"/>
</dbReference>
<dbReference type="Pfam" id="PF24217">
    <property type="entry name" value="DUF7436"/>
    <property type="match status" value="1"/>
</dbReference>
<sequence length="269" mass="30241">MNDSADISILVDLGLTQYAARAYLAMIGREAASPSDIARLTGIPRPRTYDVLASLRERGMIRQVDGETLRYRAFPPDSVLDRLLAVRRRELERSAERARELTDRLLPRFRAGQSRDEPLEYVEVLRDPRHAVTRIEELWSHAQREVLVFVRPPYLAPPPASEATIKAGITQRAIYEESLLANPELAELAGAYAQLGEEVRLIDRLPLKLTIVDGESVAFNMPDPAEGSPSVTTVVVHHKMLAETLRIAFDSLWSRARPLNDASKSQRRV</sequence>
<dbReference type="InterPro" id="IPR051797">
    <property type="entry name" value="TrmB-like"/>
</dbReference>
<protein>
    <submittedName>
        <fullName evidence="3">Sugar-specific transcriptional regulator TrmB</fullName>
    </submittedName>
</protein>